<dbReference type="GO" id="GO:0005886">
    <property type="term" value="C:plasma membrane"/>
    <property type="evidence" value="ECO:0007669"/>
    <property type="project" value="UniProtKB-SubCell"/>
</dbReference>
<evidence type="ECO:0000256" key="5">
    <source>
        <dbReference type="RuleBase" id="RU361157"/>
    </source>
</evidence>
<reference evidence="7" key="1">
    <citation type="submission" date="2020-06" db="EMBL/GenBank/DDBJ databases">
        <title>Legume-microbial interactions unlock mineral nutrients during tropical forest succession.</title>
        <authorList>
            <person name="Epihov D.Z."/>
        </authorList>
    </citation>
    <scope>NUCLEOTIDE SEQUENCE [LARGE SCALE GENOMIC DNA]</scope>
    <source>
        <strain evidence="7">Pan2503</strain>
    </source>
</reference>
<evidence type="ECO:0000313" key="7">
    <source>
        <dbReference type="EMBL" id="MBA0086710.1"/>
    </source>
</evidence>
<keyword evidence="5" id="KW-1003">Cell membrane</keyword>
<dbReference type="Proteomes" id="UP000567293">
    <property type="component" value="Unassembled WGS sequence"/>
</dbReference>
<dbReference type="Pfam" id="PF01061">
    <property type="entry name" value="ABC2_membrane"/>
    <property type="match status" value="1"/>
</dbReference>
<dbReference type="PANTHER" id="PTHR43229">
    <property type="entry name" value="NODULATION PROTEIN J"/>
    <property type="match status" value="1"/>
</dbReference>
<evidence type="ECO:0000256" key="2">
    <source>
        <dbReference type="ARBA" id="ARBA00022692"/>
    </source>
</evidence>
<dbReference type="GO" id="GO:0140359">
    <property type="term" value="F:ABC-type transporter activity"/>
    <property type="evidence" value="ECO:0007669"/>
    <property type="project" value="InterPro"/>
</dbReference>
<comment type="caution">
    <text evidence="5">Lacks conserved residue(s) required for the propagation of feature annotation.</text>
</comment>
<feature type="transmembrane region" description="Helical" evidence="5">
    <location>
        <begin position="44"/>
        <end position="66"/>
    </location>
</feature>
<comment type="subcellular location">
    <subcellularLocation>
        <location evidence="5">Cell membrane</location>
        <topology evidence="5">Multi-pass membrane protein</topology>
    </subcellularLocation>
    <subcellularLocation>
        <location evidence="1">Membrane</location>
        <topology evidence="1">Multi-pass membrane protein</topology>
    </subcellularLocation>
</comment>
<evidence type="ECO:0000259" key="6">
    <source>
        <dbReference type="PROSITE" id="PS51012"/>
    </source>
</evidence>
<evidence type="ECO:0000256" key="3">
    <source>
        <dbReference type="ARBA" id="ARBA00022989"/>
    </source>
</evidence>
<evidence type="ECO:0000256" key="4">
    <source>
        <dbReference type="ARBA" id="ARBA00023136"/>
    </source>
</evidence>
<organism evidence="7 8">
    <name type="scientific">Candidatus Acidiferrum panamense</name>
    <dbReference type="NCBI Taxonomy" id="2741543"/>
    <lineage>
        <taxon>Bacteria</taxon>
        <taxon>Pseudomonadati</taxon>
        <taxon>Acidobacteriota</taxon>
        <taxon>Terriglobia</taxon>
        <taxon>Candidatus Acidiferrales</taxon>
        <taxon>Candidatus Acidiferrum</taxon>
    </lineage>
</organism>
<gene>
    <name evidence="7" type="ORF">HRJ53_17145</name>
</gene>
<sequence length="104" mass="11419">SLSLGILISSKANTQAEAMQLAFLTILPSVFFSGYIFPRETIPAVLYPISYLIPATYFINIARGIILRGASLVHLWVDGLALFVLGTLLLILAARRFHNKVIMA</sequence>
<evidence type="ECO:0000256" key="1">
    <source>
        <dbReference type="ARBA" id="ARBA00004141"/>
    </source>
</evidence>
<dbReference type="AlphaFoldDB" id="A0A7V8NT17"/>
<dbReference type="PANTHER" id="PTHR43229:SF2">
    <property type="entry name" value="NODULATION PROTEIN J"/>
    <property type="match status" value="1"/>
</dbReference>
<keyword evidence="4 5" id="KW-0472">Membrane</keyword>
<feature type="transmembrane region" description="Helical" evidence="5">
    <location>
        <begin position="20"/>
        <end position="37"/>
    </location>
</feature>
<name>A0A7V8NT17_9BACT</name>
<protein>
    <recommendedName>
        <fullName evidence="5">Transport permease protein</fullName>
    </recommendedName>
</protein>
<keyword evidence="2 5" id="KW-0812">Transmembrane</keyword>
<comment type="caution">
    <text evidence="7">The sequence shown here is derived from an EMBL/GenBank/DDBJ whole genome shotgun (WGS) entry which is preliminary data.</text>
</comment>
<comment type="similarity">
    <text evidence="5">Belongs to the ABC-2 integral membrane protein family.</text>
</comment>
<proteinExistence type="inferred from homology"/>
<evidence type="ECO:0000313" key="8">
    <source>
        <dbReference type="Proteomes" id="UP000567293"/>
    </source>
</evidence>
<dbReference type="EMBL" id="JACDQQ010001641">
    <property type="protein sequence ID" value="MBA0086710.1"/>
    <property type="molecule type" value="Genomic_DNA"/>
</dbReference>
<keyword evidence="5" id="KW-0813">Transport</keyword>
<dbReference type="PROSITE" id="PS51012">
    <property type="entry name" value="ABC_TM2"/>
    <property type="match status" value="1"/>
</dbReference>
<feature type="non-terminal residue" evidence="7">
    <location>
        <position position="1"/>
    </location>
</feature>
<dbReference type="InterPro" id="IPR051784">
    <property type="entry name" value="Nod_factor_ABC_transporter"/>
</dbReference>
<keyword evidence="8" id="KW-1185">Reference proteome</keyword>
<dbReference type="InterPro" id="IPR047817">
    <property type="entry name" value="ABC2_TM_bact-type"/>
</dbReference>
<accession>A0A7V8NT17</accession>
<keyword evidence="3 5" id="KW-1133">Transmembrane helix</keyword>
<feature type="transmembrane region" description="Helical" evidence="5">
    <location>
        <begin position="72"/>
        <end position="94"/>
    </location>
</feature>
<dbReference type="InterPro" id="IPR013525">
    <property type="entry name" value="ABC2_TM"/>
</dbReference>
<feature type="domain" description="ABC transmembrane type-2" evidence="6">
    <location>
        <begin position="1"/>
        <end position="100"/>
    </location>
</feature>